<keyword evidence="3 4" id="KW-0408">Iron</keyword>
<keyword evidence="7" id="KW-1185">Reference proteome</keyword>
<gene>
    <name evidence="6" type="ORF">M0R45_014977</name>
</gene>
<dbReference type="GO" id="GO:0004497">
    <property type="term" value="F:monooxygenase activity"/>
    <property type="evidence" value="ECO:0007669"/>
    <property type="project" value="UniProtKB-KW"/>
</dbReference>
<dbReference type="EMBL" id="JBEDUW010000003">
    <property type="protein sequence ID" value="KAK9938225.1"/>
    <property type="molecule type" value="Genomic_DNA"/>
</dbReference>
<comment type="similarity">
    <text evidence="1 5">Belongs to the cytochrome P450 family.</text>
</comment>
<keyword evidence="2 4" id="KW-0479">Metal-binding</keyword>
<dbReference type="GO" id="GO:0020037">
    <property type="term" value="F:heme binding"/>
    <property type="evidence" value="ECO:0007669"/>
    <property type="project" value="InterPro"/>
</dbReference>
<dbReference type="SUPFAM" id="SSF48264">
    <property type="entry name" value="Cytochrome P450"/>
    <property type="match status" value="1"/>
</dbReference>
<reference evidence="6 7" key="1">
    <citation type="journal article" date="2023" name="G3 (Bethesda)">
        <title>A chromosome-length genome assembly and annotation of blackberry (Rubus argutus, cv. 'Hillquist').</title>
        <authorList>
            <person name="Bruna T."/>
            <person name="Aryal R."/>
            <person name="Dudchenko O."/>
            <person name="Sargent D.J."/>
            <person name="Mead D."/>
            <person name="Buti M."/>
            <person name="Cavallini A."/>
            <person name="Hytonen T."/>
            <person name="Andres J."/>
            <person name="Pham M."/>
            <person name="Weisz D."/>
            <person name="Mascagni F."/>
            <person name="Usai G."/>
            <person name="Natali L."/>
            <person name="Bassil N."/>
            <person name="Fernandez G.E."/>
            <person name="Lomsadze A."/>
            <person name="Armour M."/>
            <person name="Olukolu B."/>
            <person name="Poorten T."/>
            <person name="Britton C."/>
            <person name="Davik J."/>
            <person name="Ashrafi H."/>
            <person name="Aiden E.L."/>
            <person name="Borodovsky M."/>
            <person name="Worthington M."/>
        </authorList>
    </citation>
    <scope>NUCLEOTIDE SEQUENCE [LARGE SCALE GENOMIC DNA]</scope>
    <source>
        <strain evidence="6">PI 553951</strain>
    </source>
</reference>
<dbReference type="AlphaFoldDB" id="A0AAW1XN99"/>
<dbReference type="PRINTS" id="PR00463">
    <property type="entry name" value="EP450I"/>
</dbReference>
<dbReference type="PANTHER" id="PTHR47955">
    <property type="entry name" value="CYTOCHROME P450 FAMILY 71 PROTEIN"/>
    <property type="match status" value="1"/>
</dbReference>
<name>A0AAW1XN99_RUBAR</name>
<dbReference type="Proteomes" id="UP001457282">
    <property type="component" value="Unassembled WGS sequence"/>
</dbReference>
<evidence type="ECO:0008006" key="8">
    <source>
        <dbReference type="Google" id="ProtNLM"/>
    </source>
</evidence>
<keyword evidence="4 5" id="KW-0349">Heme</keyword>
<keyword evidence="5" id="KW-0503">Monooxygenase</keyword>
<dbReference type="InterPro" id="IPR002401">
    <property type="entry name" value="Cyt_P450_E_grp-I"/>
</dbReference>
<dbReference type="FunFam" id="1.10.630.10:FF:000011">
    <property type="entry name" value="Cytochrome P450 83B1"/>
    <property type="match status" value="1"/>
</dbReference>
<evidence type="ECO:0000256" key="4">
    <source>
        <dbReference type="PIRSR" id="PIRSR602401-1"/>
    </source>
</evidence>
<dbReference type="Gene3D" id="1.10.630.10">
    <property type="entry name" value="Cytochrome P450"/>
    <property type="match status" value="1"/>
</dbReference>
<dbReference type="PROSITE" id="PS00086">
    <property type="entry name" value="CYTOCHROME_P450"/>
    <property type="match status" value="1"/>
</dbReference>
<feature type="binding site" description="axial binding residue" evidence="4">
    <location>
        <position position="468"/>
    </location>
    <ligand>
        <name>heme</name>
        <dbReference type="ChEBI" id="CHEBI:30413"/>
    </ligand>
    <ligandPart>
        <name>Fe</name>
        <dbReference type="ChEBI" id="CHEBI:18248"/>
    </ligandPart>
</feature>
<dbReference type="PANTHER" id="PTHR47955:SF15">
    <property type="entry name" value="CYTOCHROME P450 71A2-LIKE"/>
    <property type="match status" value="1"/>
</dbReference>
<evidence type="ECO:0000313" key="6">
    <source>
        <dbReference type="EMBL" id="KAK9938225.1"/>
    </source>
</evidence>
<organism evidence="6 7">
    <name type="scientific">Rubus argutus</name>
    <name type="common">Southern blackberry</name>
    <dbReference type="NCBI Taxonomy" id="59490"/>
    <lineage>
        <taxon>Eukaryota</taxon>
        <taxon>Viridiplantae</taxon>
        <taxon>Streptophyta</taxon>
        <taxon>Embryophyta</taxon>
        <taxon>Tracheophyta</taxon>
        <taxon>Spermatophyta</taxon>
        <taxon>Magnoliopsida</taxon>
        <taxon>eudicotyledons</taxon>
        <taxon>Gunneridae</taxon>
        <taxon>Pentapetalae</taxon>
        <taxon>rosids</taxon>
        <taxon>fabids</taxon>
        <taxon>Rosales</taxon>
        <taxon>Rosaceae</taxon>
        <taxon>Rosoideae</taxon>
        <taxon>Rosoideae incertae sedis</taxon>
        <taxon>Rubus</taxon>
    </lineage>
</organism>
<protein>
    <recommendedName>
        <fullName evidence="8">Cytochrome P450</fullName>
    </recommendedName>
</protein>
<accession>A0AAW1XN99</accession>
<dbReference type="InterPro" id="IPR036396">
    <property type="entry name" value="Cyt_P450_sf"/>
</dbReference>
<dbReference type="GO" id="GO:0005506">
    <property type="term" value="F:iron ion binding"/>
    <property type="evidence" value="ECO:0007669"/>
    <property type="project" value="InterPro"/>
</dbReference>
<keyword evidence="5" id="KW-0560">Oxidoreductase</keyword>
<proteinExistence type="inferred from homology"/>
<evidence type="ECO:0000256" key="3">
    <source>
        <dbReference type="ARBA" id="ARBA00023004"/>
    </source>
</evidence>
<evidence type="ECO:0000256" key="5">
    <source>
        <dbReference type="RuleBase" id="RU000461"/>
    </source>
</evidence>
<dbReference type="CDD" id="cd11072">
    <property type="entry name" value="CYP71-like"/>
    <property type="match status" value="1"/>
</dbReference>
<evidence type="ECO:0000256" key="1">
    <source>
        <dbReference type="ARBA" id="ARBA00010617"/>
    </source>
</evidence>
<dbReference type="InterPro" id="IPR017972">
    <property type="entry name" value="Cyt_P450_CS"/>
</dbReference>
<dbReference type="PRINTS" id="PR00385">
    <property type="entry name" value="P450"/>
</dbReference>
<evidence type="ECO:0000313" key="7">
    <source>
        <dbReference type="Proteomes" id="UP001457282"/>
    </source>
</evidence>
<dbReference type="Pfam" id="PF00067">
    <property type="entry name" value="p450"/>
    <property type="match status" value="1"/>
</dbReference>
<dbReference type="GO" id="GO:0016705">
    <property type="term" value="F:oxidoreductase activity, acting on paired donors, with incorporation or reduction of molecular oxygen"/>
    <property type="evidence" value="ECO:0007669"/>
    <property type="project" value="InterPro"/>
</dbReference>
<evidence type="ECO:0000256" key="2">
    <source>
        <dbReference type="ARBA" id="ARBA00022723"/>
    </source>
</evidence>
<dbReference type="InterPro" id="IPR001128">
    <property type="entry name" value="Cyt_P450"/>
</dbReference>
<sequence>MLKLLQMLELRLNQTLPIPLEPFFFKYLLLAAIFLIILYRWPLYTNSSIPPSPRKLPIIGNLHQLSSLPHRSLQTLSQRHGPVMMLHLGSRPVLVISSAEAASQIFKTHDLIFSDKPKLIFSEKILYNYNDIVSAPYGEYWRQLRSICVLNLLSNTRIRSFRAVRQEETKLMISNILQSSSSNSSSSVLNLSEMFMKLTNDVICKVAMGRKYSDGREDGGKMFTKLSGDLTEIFTRVNIGDYIPWLSWFTRISGLDAQLDKLAKQADEFLDMVVQEHMDKSKSGNDGMNNNEDHKDFVDVLLAVQKENALGFPIDRVGIKAIILDMFVAGTDTTFTALEWTMSELLKNPRVMKKLQNEVRGIVGNRADVTEDDLVGMHYLKAVIKETFRLHPPLPLPGPRMSRQDVKINGYNIKANTQVLVNVWAIGRDPKSYTNPEVYEPERFLNSGIDYKGNDFELIPFGGGRRICPGIQFAVAVKEIALANIVHKFDWALPHGTKAEDLDMNESAGLTAHRKYPLKAVATPHSGCF</sequence>
<comment type="caution">
    <text evidence="6">The sequence shown here is derived from an EMBL/GenBank/DDBJ whole genome shotgun (WGS) entry which is preliminary data.</text>
</comment>
<comment type="cofactor">
    <cofactor evidence="4">
        <name>heme</name>
        <dbReference type="ChEBI" id="CHEBI:30413"/>
    </cofactor>
</comment>